<evidence type="ECO:0000313" key="2">
    <source>
        <dbReference type="EMBL" id="GEP99550.1"/>
    </source>
</evidence>
<feature type="domain" description="N-acetyltransferase" evidence="1">
    <location>
        <begin position="3"/>
        <end position="144"/>
    </location>
</feature>
<dbReference type="InterPro" id="IPR016181">
    <property type="entry name" value="Acyl_CoA_acyltransferase"/>
</dbReference>
<evidence type="ECO:0000313" key="3">
    <source>
        <dbReference type="EMBL" id="SUJ23005.1"/>
    </source>
</evidence>
<gene>
    <name evidence="3" type="ORF">NCTC12413_02054</name>
    <name evidence="2" type="ORF">SAR03_05880</name>
</gene>
<evidence type="ECO:0000313" key="5">
    <source>
        <dbReference type="Proteomes" id="UP000321598"/>
    </source>
</evidence>
<proteinExistence type="predicted"/>
<dbReference type="PROSITE" id="PS51186">
    <property type="entry name" value="GNAT"/>
    <property type="match status" value="1"/>
</dbReference>
<protein>
    <submittedName>
        <fullName evidence="3">Acetyltransferase</fullName>
    </submittedName>
</protein>
<dbReference type="STRING" id="1212545.SARL_08464"/>
<dbReference type="Proteomes" id="UP000321598">
    <property type="component" value="Unassembled WGS sequence"/>
</dbReference>
<dbReference type="Gene3D" id="3.40.630.30">
    <property type="match status" value="1"/>
</dbReference>
<reference evidence="2 5" key="2">
    <citation type="submission" date="2019-07" db="EMBL/GenBank/DDBJ databases">
        <title>Whole genome shotgun sequence of Staphylococcus arlettae NBRC 109765.</title>
        <authorList>
            <person name="Hosoyama A."/>
            <person name="Uohara A."/>
            <person name="Ohji S."/>
            <person name="Ichikawa N."/>
        </authorList>
    </citation>
    <scope>NUCLEOTIDE SEQUENCE [LARGE SCALE GENOMIC DNA]</scope>
    <source>
        <strain evidence="2 5">NBRC 109765</strain>
    </source>
</reference>
<keyword evidence="5" id="KW-1185">Reference proteome</keyword>
<dbReference type="InterPro" id="IPR000182">
    <property type="entry name" value="GNAT_dom"/>
</dbReference>
<dbReference type="GeneID" id="97288361"/>
<dbReference type="GO" id="GO:0016747">
    <property type="term" value="F:acyltransferase activity, transferring groups other than amino-acyl groups"/>
    <property type="evidence" value="ECO:0007669"/>
    <property type="project" value="InterPro"/>
</dbReference>
<organism evidence="3 4">
    <name type="scientific">Staphylococcus arlettae</name>
    <dbReference type="NCBI Taxonomy" id="29378"/>
    <lineage>
        <taxon>Bacteria</taxon>
        <taxon>Bacillati</taxon>
        <taxon>Bacillota</taxon>
        <taxon>Bacilli</taxon>
        <taxon>Bacillales</taxon>
        <taxon>Staphylococcaceae</taxon>
        <taxon>Staphylococcus</taxon>
    </lineage>
</organism>
<dbReference type="CDD" id="cd04301">
    <property type="entry name" value="NAT_SF"/>
    <property type="match status" value="1"/>
</dbReference>
<sequence>MELHVKSYEMLSKDELFNIICERINVFVVEQQCSYQEVDSIDKQALHVFYKNGETIVAYTRIYKQDDAVHFGRVLVNQQYRGQDIGRQIVSQTINEINIRYPQEIIKIAGQTYLKAFYTSFGFQIVSEEYLEDGIPHYDMELKL</sequence>
<reference evidence="3 4" key="1">
    <citation type="submission" date="2018-06" db="EMBL/GenBank/DDBJ databases">
        <authorList>
            <consortium name="Pathogen Informatics"/>
            <person name="Doyle S."/>
        </authorList>
    </citation>
    <scope>NUCLEOTIDE SEQUENCE [LARGE SCALE GENOMIC DNA]</scope>
    <source>
        <strain evidence="3 4">NCTC12413</strain>
    </source>
</reference>
<dbReference type="EMBL" id="UGZE01000001">
    <property type="protein sequence ID" value="SUJ23005.1"/>
    <property type="molecule type" value="Genomic_DNA"/>
</dbReference>
<dbReference type="SUPFAM" id="SSF55729">
    <property type="entry name" value="Acyl-CoA N-acyltransferases (Nat)"/>
    <property type="match status" value="1"/>
</dbReference>
<keyword evidence="3" id="KW-0808">Transferase</keyword>
<evidence type="ECO:0000313" key="4">
    <source>
        <dbReference type="Proteomes" id="UP000254956"/>
    </source>
</evidence>
<dbReference type="OrthoDB" id="9796171at2"/>
<evidence type="ECO:0000259" key="1">
    <source>
        <dbReference type="PROSITE" id="PS51186"/>
    </source>
</evidence>
<accession>A0A2T7BV89</accession>
<dbReference type="EMBL" id="BKAV01000003">
    <property type="protein sequence ID" value="GEP99550.1"/>
    <property type="molecule type" value="Genomic_DNA"/>
</dbReference>
<dbReference type="AlphaFoldDB" id="A0A2T7BV89"/>
<dbReference type="Pfam" id="PF13673">
    <property type="entry name" value="Acetyltransf_10"/>
    <property type="match status" value="1"/>
</dbReference>
<dbReference type="RefSeq" id="WP_103388093.1">
    <property type="nucleotide sequence ID" value="NZ_AP019698.1"/>
</dbReference>
<name>A0A2T7BV89_9STAP</name>
<dbReference type="Proteomes" id="UP000254956">
    <property type="component" value="Unassembled WGS sequence"/>
</dbReference>